<reference evidence="2 3" key="1">
    <citation type="submission" date="2016-04" db="EMBL/GenBank/DDBJ databases">
        <title>Identification of putative biosynthetic pathways for the production of bioactive secondary metabolites by the marine actinomycete Kocuria kristinae RUTW2-3.</title>
        <authorList>
            <person name="Waterworth S.C."/>
            <person name="Walmsley T.A."/>
            <person name="Matongo T."/>
            <person name="Davies-Coleman M.T."/>
            <person name="Dorrington R.A."/>
        </authorList>
    </citation>
    <scope>NUCLEOTIDE SEQUENCE [LARGE SCALE GENOMIC DNA]</scope>
    <source>
        <strain evidence="2 3">RUTW4-5</strain>
    </source>
</reference>
<dbReference type="Proteomes" id="UP000092021">
    <property type="component" value="Unassembled WGS sequence"/>
</dbReference>
<dbReference type="AlphaFoldDB" id="A0A657IV02"/>
<sequence length="72" mass="8104">MDMDRIEEATRSLDPTDPESMRTILSGDLFTPQLTEDQEVTLRRLETLLALVEGLGGRRLRTAPATCLPHPR</sequence>
<evidence type="ECO:0000256" key="1">
    <source>
        <dbReference type="SAM" id="MobiDB-lite"/>
    </source>
</evidence>
<evidence type="ECO:0000313" key="3">
    <source>
        <dbReference type="Proteomes" id="UP000092021"/>
    </source>
</evidence>
<comment type="caution">
    <text evidence="2">The sequence shown here is derived from an EMBL/GenBank/DDBJ whole genome shotgun (WGS) entry which is preliminary data.</text>
</comment>
<feature type="compositionally biased region" description="Basic and acidic residues" evidence="1">
    <location>
        <begin position="1"/>
        <end position="11"/>
    </location>
</feature>
<gene>
    <name evidence="2" type="ORF">A5N15_05290</name>
</gene>
<protein>
    <submittedName>
        <fullName evidence="2">Uncharacterized protein</fullName>
    </submittedName>
</protein>
<organism evidence="2 3">
    <name type="scientific">Rothia kristinae</name>
    <dbReference type="NCBI Taxonomy" id="37923"/>
    <lineage>
        <taxon>Bacteria</taxon>
        <taxon>Bacillati</taxon>
        <taxon>Actinomycetota</taxon>
        <taxon>Actinomycetes</taxon>
        <taxon>Micrococcales</taxon>
        <taxon>Micrococcaceae</taxon>
        <taxon>Rothia</taxon>
    </lineage>
</organism>
<dbReference type="EMBL" id="LWGZ01000458">
    <property type="protein sequence ID" value="OAX61382.1"/>
    <property type="molecule type" value="Genomic_DNA"/>
</dbReference>
<name>A0A657IV02_9MICC</name>
<feature type="region of interest" description="Disordered" evidence="1">
    <location>
        <begin position="1"/>
        <end position="23"/>
    </location>
</feature>
<accession>A0A657IV02</accession>
<dbReference type="InterPro" id="IPR018766">
    <property type="entry name" value="Zinicin_2"/>
</dbReference>
<dbReference type="SUPFAM" id="SSF55486">
    <property type="entry name" value="Metalloproteases ('zincins'), catalytic domain"/>
    <property type="match status" value="1"/>
</dbReference>
<proteinExistence type="predicted"/>
<evidence type="ECO:0000313" key="2">
    <source>
        <dbReference type="EMBL" id="OAX61382.1"/>
    </source>
</evidence>
<dbReference type="Pfam" id="PF10103">
    <property type="entry name" value="Zincin_2"/>
    <property type="match status" value="1"/>
</dbReference>